<dbReference type="InterPro" id="IPR050330">
    <property type="entry name" value="Bact_OuterMem_StrucFunc"/>
</dbReference>
<dbReference type="EMBL" id="JACHEK010000002">
    <property type="protein sequence ID" value="MBB6143441.1"/>
    <property type="molecule type" value="Genomic_DNA"/>
</dbReference>
<dbReference type="PANTHER" id="PTHR30329:SF21">
    <property type="entry name" value="LIPOPROTEIN YIAD-RELATED"/>
    <property type="match status" value="1"/>
</dbReference>
<keyword evidence="5 8" id="KW-0998">Cell outer membrane</keyword>
<dbReference type="Pfam" id="PF00691">
    <property type="entry name" value="OmpA"/>
    <property type="match status" value="1"/>
</dbReference>
<dbReference type="InterPro" id="IPR036737">
    <property type="entry name" value="OmpA-like_sf"/>
</dbReference>
<comment type="subcellular location">
    <subcellularLocation>
        <location evidence="8">Cell outer membrane</location>
        <topology evidence="8">Lipid-anchor</topology>
    </subcellularLocation>
</comment>
<evidence type="ECO:0000256" key="6">
    <source>
        <dbReference type="ARBA" id="ARBA00023288"/>
    </source>
</evidence>
<dbReference type="InterPro" id="IPR014169">
    <property type="entry name" value="Pal_lipo_C"/>
</dbReference>
<keyword evidence="13" id="KW-1185">Reference proteome</keyword>
<dbReference type="SUPFAM" id="SSF103088">
    <property type="entry name" value="OmpA-like"/>
    <property type="match status" value="1"/>
</dbReference>
<keyword evidence="1" id="KW-0132">Cell division</keyword>
<accession>A0A841JWS8</accession>
<dbReference type="AlphaFoldDB" id="A0A841JWS8"/>
<comment type="similarity">
    <text evidence="8">Belongs to the Pal lipoprotein family.</text>
</comment>
<keyword evidence="2 8" id="KW-0732">Signal</keyword>
<evidence type="ECO:0000256" key="4">
    <source>
        <dbReference type="ARBA" id="ARBA00023139"/>
    </source>
</evidence>
<evidence type="ECO:0000256" key="8">
    <source>
        <dbReference type="HAMAP-Rule" id="MF_02204"/>
    </source>
</evidence>
<evidence type="ECO:0000256" key="9">
    <source>
        <dbReference type="SAM" id="MobiDB-lite"/>
    </source>
</evidence>
<dbReference type="InterPro" id="IPR006664">
    <property type="entry name" value="OMP_bac"/>
</dbReference>
<evidence type="ECO:0000256" key="10">
    <source>
        <dbReference type="SAM" id="SignalP"/>
    </source>
</evidence>
<feature type="chain" id="PRO_5033037084" description="Peptidoglycan-associated lipoprotein" evidence="10">
    <location>
        <begin position="39"/>
        <end position="258"/>
    </location>
</feature>
<dbReference type="GO" id="GO:0051301">
    <property type="term" value="P:cell division"/>
    <property type="evidence" value="ECO:0007669"/>
    <property type="project" value="UniProtKB-KW"/>
</dbReference>
<sequence length="258" mass="27769">MHFVSRKFSYRRLSSNRSLALAASLAALVAISGCHKKAAPPPPPPPLTNSAPAPTADITANPTSINPGDSVVLTWHTSNATNVSIEGIGEVPSSGTQSVKPADSTNYHLIARGEGGSTDATARVTVNAPAAPPANNMSEGDVDDNLFHQNVKDVFYDYDSYDVRSQEQSVISQDANFLNQHPHLKVVVGGYCDERGSTEYNLALGENRANAAKQALVTAGVSPERLRTVSYGKEKQFCTDHDESCWQQNRRAQFSVDR</sequence>
<dbReference type="PANTHER" id="PTHR30329">
    <property type="entry name" value="STATOR ELEMENT OF FLAGELLAR MOTOR COMPLEX"/>
    <property type="match status" value="1"/>
</dbReference>
<dbReference type="RefSeq" id="WP_050062446.1">
    <property type="nucleotide sequence ID" value="NZ_JACHEK010000002.1"/>
</dbReference>
<keyword evidence="6 8" id="KW-0449">Lipoprotein</keyword>
<dbReference type="InterPro" id="IPR039001">
    <property type="entry name" value="Pal"/>
</dbReference>
<proteinExistence type="inferred from homology"/>
<evidence type="ECO:0000313" key="13">
    <source>
        <dbReference type="Proteomes" id="UP000538666"/>
    </source>
</evidence>
<keyword evidence="7" id="KW-0131">Cell cycle</keyword>
<dbReference type="InterPro" id="IPR006665">
    <property type="entry name" value="OmpA-like"/>
</dbReference>
<evidence type="ECO:0000313" key="12">
    <source>
        <dbReference type="EMBL" id="MBB6143441.1"/>
    </source>
</evidence>
<dbReference type="NCBIfam" id="TIGR02802">
    <property type="entry name" value="Pal_lipo"/>
    <property type="match status" value="1"/>
</dbReference>
<keyword evidence="3 8" id="KW-0472">Membrane</keyword>
<feature type="region of interest" description="Disordered" evidence="9">
    <location>
        <begin position="36"/>
        <end position="63"/>
    </location>
</feature>
<gene>
    <name evidence="8" type="primary">pal</name>
    <name evidence="12" type="ORF">HNQ77_001385</name>
</gene>
<dbReference type="PRINTS" id="PR01021">
    <property type="entry name" value="OMPADOMAIN"/>
</dbReference>
<protein>
    <recommendedName>
        <fullName evidence="8">Peptidoglycan-associated lipoprotein</fullName>
        <shortName evidence="8">PAL</shortName>
    </recommendedName>
</protein>
<comment type="caution">
    <text evidence="12">The sequence shown here is derived from an EMBL/GenBank/DDBJ whole genome shotgun (WGS) entry which is preliminary data.</text>
</comment>
<evidence type="ECO:0000256" key="2">
    <source>
        <dbReference type="ARBA" id="ARBA00022729"/>
    </source>
</evidence>
<dbReference type="Proteomes" id="UP000538666">
    <property type="component" value="Unassembled WGS sequence"/>
</dbReference>
<dbReference type="PROSITE" id="PS51123">
    <property type="entry name" value="OMPA_2"/>
    <property type="match status" value="1"/>
</dbReference>
<keyword evidence="4 8" id="KW-0564">Palmitate</keyword>
<dbReference type="GO" id="GO:0009279">
    <property type="term" value="C:cell outer membrane"/>
    <property type="evidence" value="ECO:0007669"/>
    <property type="project" value="UniProtKB-SubCell"/>
</dbReference>
<name>A0A841JWS8_9BACT</name>
<dbReference type="PROSITE" id="PS51257">
    <property type="entry name" value="PROKAR_LIPOPROTEIN"/>
    <property type="match status" value="1"/>
</dbReference>
<dbReference type="HAMAP" id="MF_02204">
    <property type="entry name" value="Pal"/>
    <property type="match status" value="1"/>
</dbReference>
<feature type="signal peptide" evidence="10">
    <location>
        <begin position="1"/>
        <end position="38"/>
    </location>
</feature>
<reference evidence="12 13" key="1">
    <citation type="submission" date="2020-08" db="EMBL/GenBank/DDBJ databases">
        <title>Genomic Encyclopedia of Type Strains, Phase IV (KMG-IV): sequencing the most valuable type-strain genomes for metagenomic binning, comparative biology and taxonomic classification.</title>
        <authorList>
            <person name="Goeker M."/>
        </authorList>
    </citation>
    <scope>NUCLEOTIDE SEQUENCE [LARGE SCALE GENOMIC DNA]</scope>
    <source>
        <strain evidence="12 13">DSM 103733</strain>
    </source>
</reference>
<organism evidence="12 13">
    <name type="scientific">Silvibacterium bohemicum</name>
    <dbReference type="NCBI Taxonomy" id="1577686"/>
    <lineage>
        <taxon>Bacteria</taxon>
        <taxon>Pseudomonadati</taxon>
        <taxon>Acidobacteriota</taxon>
        <taxon>Terriglobia</taxon>
        <taxon>Terriglobales</taxon>
        <taxon>Acidobacteriaceae</taxon>
        <taxon>Silvibacterium</taxon>
    </lineage>
</organism>
<evidence type="ECO:0000256" key="5">
    <source>
        <dbReference type="ARBA" id="ARBA00023237"/>
    </source>
</evidence>
<feature type="domain" description="OmpA-like" evidence="11">
    <location>
        <begin position="143"/>
        <end position="258"/>
    </location>
</feature>
<dbReference type="Gene3D" id="3.30.1330.60">
    <property type="entry name" value="OmpA-like domain"/>
    <property type="match status" value="1"/>
</dbReference>
<evidence type="ECO:0000256" key="3">
    <source>
        <dbReference type="ARBA" id="ARBA00023136"/>
    </source>
</evidence>
<evidence type="ECO:0000256" key="1">
    <source>
        <dbReference type="ARBA" id="ARBA00022618"/>
    </source>
</evidence>
<dbReference type="CDD" id="cd07185">
    <property type="entry name" value="OmpA_C-like"/>
    <property type="match status" value="1"/>
</dbReference>
<evidence type="ECO:0000256" key="7">
    <source>
        <dbReference type="ARBA" id="ARBA00023306"/>
    </source>
</evidence>
<evidence type="ECO:0000259" key="11">
    <source>
        <dbReference type="PROSITE" id="PS51123"/>
    </source>
</evidence>